<evidence type="ECO:0000256" key="1">
    <source>
        <dbReference type="SAM" id="SignalP"/>
    </source>
</evidence>
<dbReference type="Proteomes" id="UP000247555">
    <property type="component" value="Unassembled WGS sequence"/>
</dbReference>
<keyword evidence="3" id="KW-1185">Reference proteome</keyword>
<organism evidence="2 3">
    <name type="scientific">Rivihabitans pingtungensis</name>
    <dbReference type="NCBI Taxonomy" id="1054498"/>
    <lineage>
        <taxon>Bacteria</taxon>
        <taxon>Pseudomonadati</taxon>
        <taxon>Pseudomonadota</taxon>
        <taxon>Betaproteobacteria</taxon>
        <taxon>Neisseriales</taxon>
        <taxon>Aquaspirillaceae</taxon>
        <taxon>Rivihabitans</taxon>
    </lineage>
</organism>
<dbReference type="SUPFAM" id="SSF53850">
    <property type="entry name" value="Periplasmic binding protein-like II"/>
    <property type="match status" value="1"/>
</dbReference>
<proteinExistence type="predicted"/>
<feature type="signal peptide" evidence="1">
    <location>
        <begin position="1"/>
        <end position="22"/>
    </location>
</feature>
<dbReference type="InterPro" id="IPR052738">
    <property type="entry name" value="ABC-Tungstate_binding"/>
</dbReference>
<dbReference type="AlphaFoldDB" id="A0A318KYR1"/>
<dbReference type="OrthoDB" id="186379at2"/>
<dbReference type="EMBL" id="QJKI01000001">
    <property type="protein sequence ID" value="PXX82038.1"/>
    <property type="molecule type" value="Genomic_DNA"/>
</dbReference>
<protein>
    <submittedName>
        <fullName evidence="2">Tungstate transport system substrate-binding protein</fullName>
    </submittedName>
</protein>
<evidence type="ECO:0000313" key="2">
    <source>
        <dbReference type="EMBL" id="PXX82038.1"/>
    </source>
</evidence>
<gene>
    <name evidence="2" type="ORF">DFR34_101271</name>
</gene>
<dbReference type="PANTHER" id="PTHR37945:SF1">
    <property type="entry name" value="EXTRACELLULAR TUNGSTATE BINDING PROTEIN"/>
    <property type="match status" value="1"/>
</dbReference>
<sequence>MLKAWRSGLGLLALVWATWAGAQPPAPSATARPVVRVAVVGGLLQSGVWPRLADKAAVGAGLRVDTVAAAPKEGIVPVFARGDADLMLIHGSDESYALLAAGLAAPLRAWAANEHVLVGPADDPAGVAQAADGAAAMARIVAADAPLLAFRDPGSFSIAQALFRRAGVRPGPRQQLYDDAESPQSVLVSAARQGAYAVVGHIPVASGKMPSHGLKVLLHGDPAMRRVYVLVEPGPAHPANAERRRLARRLADYLLSAHGQADLRAADREAGGPWVFALTTSGPAR</sequence>
<reference evidence="2 3" key="1">
    <citation type="submission" date="2018-05" db="EMBL/GenBank/DDBJ databases">
        <title>Genomic Encyclopedia of Type Strains, Phase IV (KMG-IV): sequencing the most valuable type-strain genomes for metagenomic binning, comparative biology and taxonomic classification.</title>
        <authorList>
            <person name="Goeker M."/>
        </authorList>
    </citation>
    <scope>NUCLEOTIDE SEQUENCE [LARGE SCALE GENOMIC DNA]</scope>
    <source>
        <strain evidence="2 3">DSM 29661</strain>
    </source>
</reference>
<name>A0A318KYR1_9NEIS</name>
<dbReference type="Pfam" id="PF13531">
    <property type="entry name" value="SBP_bac_11"/>
    <property type="match status" value="1"/>
</dbReference>
<evidence type="ECO:0000313" key="3">
    <source>
        <dbReference type="Proteomes" id="UP000247555"/>
    </source>
</evidence>
<accession>A0A318KYR1</accession>
<dbReference type="RefSeq" id="WP_110389338.1">
    <property type="nucleotide sequence ID" value="NZ_QJKI01000001.1"/>
</dbReference>
<keyword evidence="1" id="KW-0732">Signal</keyword>
<comment type="caution">
    <text evidence="2">The sequence shown here is derived from an EMBL/GenBank/DDBJ whole genome shotgun (WGS) entry which is preliminary data.</text>
</comment>
<dbReference type="Gene3D" id="3.40.190.10">
    <property type="entry name" value="Periplasmic binding protein-like II"/>
    <property type="match status" value="2"/>
</dbReference>
<dbReference type="PANTHER" id="PTHR37945">
    <property type="entry name" value="EXTRACELLULAR TUNGSTATE BINDING PROTEIN"/>
    <property type="match status" value="1"/>
</dbReference>
<feature type="chain" id="PRO_5016378368" evidence="1">
    <location>
        <begin position="23"/>
        <end position="285"/>
    </location>
</feature>